<evidence type="ECO:0000313" key="1">
    <source>
        <dbReference type="EnsemblPlants" id="HORVU.MOREX.r3.5HG0470860.1"/>
    </source>
</evidence>
<name>A0A8I6YBX9_HORVV</name>
<reference evidence="1" key="2">
    <citation type="submission" date="2020-10" db="EMBL/GenBank/DDBJ databases">
        <authorList>
            <person name="Scholz U."/>
            <person name="Mascher M."/>
            <person name="Fiebig A."/>
        </authorList>
    </citation>
    <scope>NUCLEOTIDE SEQUENCE [LARGE SCALE GENOMIC DNA]</scope>
    <source>
        <strain evidence="1">cv. Morex</strain>
    </source>
</reference>
<dbReference type="PANTHER" id="PTHR36478:SF16">
    <property type="entry name" value="LISH DOMAIN-CONTAINING PROTEIN"/>
    <property type="match status" value="1"/>
</dbReference>
<dbReference type="AlphaFoldDB" id="A0A8I6YBX9"/>
<sequence length="234" mass="26929">MSPSVVCRMTQETDAHLCRLHLRQLVARGLWSNALNYLRRFFDPDASCTLDLVWFLNAFWVLDNMAAKHGAMRTGAAVYYHDVSLSTYLSRNAKLSSIINTIANSQQFRLSLDWQLVRRRASFVVYQLLLESPELRRLLILPRETLNPQQLLPIGPRRPRRHVRKQARRPTATAMARLYLNTKRSLFSSESPHPALLAESLKRVADLIDQCLKDGKRPEPHKGRLLQSICMEGN</sequence>
<dbReference type="EnsemblPlants" id="HORVU.MOREX.r3.5HG0470860.1">
    <property type="protein sequence ID" value="HORVU.MOREX.r3.5HG0470860.1"/>
    <property type="gene ID" value="HORVU.MOREX.r3.5HG0470860"/>
</dbReference>
<accession>A0A8I6YBX9</accession>
<keyword evidence="2" id="KW-1185">Reference proteome</keyword>
<dbReference type="PANTHER" id="PTHR36478">
    <property type="entry name" value="OS04G0614237 PROTEIN-RELATED"/>
    <property type="match status" value="1"/>
</dbReference>
<reference evidence="1" key="3">
    <citation type="submission" date="2022-01" db="UniProtKB">
        <authorList>
            <consortium name="EnsemblPlants"/>
        </authorList>
    </citation>
    <scope>IDENTIFICATION</scope>
    <source>
        <strain evidence="1">subsp. vulgare</strain>
    </source>
</reference>
<protein>
    <submittedName>
        <fullName evidence="1">Uncharacterized protein</fullName>
    </submittedName>
</protein>
<reference evidence="2" key="1">
    <citation type="journal article" date="2012" name="Nature">
        <title>A physical, genetic and functional sequence assembly of the barley genome.</title>
        <authorList>
            <consortium name="The International Barley Genome Sequencing Consortium"/>
            <person name="Mayer K.F."/>
            <person name="Waugh R."/>
            <person name="Brown J.W."/>
            <person name="Schulman A."/>
            <person name="Langridge P."/>
            <person name="Platzer M."/>
            <person name="Fincher G.B."/>
            <person name="Muehlbauer G.J."/>
            <person name="Sato K."/>
            <person name="Close T.J."/>
            <person name="Wise R.P."/>
            <person name="Stein N."/>
        </authorList>
    </citation>
    <scope>NUCLEOTIDE SEQUENCE [LARGE SCALE GENOMIC DNA]</scope>
    <source>
        <strain evidence="2">cv. Morex</strain>
    </source>
</reference>
<dbReference type="Gramene" id="HORVU.MOREX.r3.5HG0470860.1">
    <property type="protein sequence ID" value="HORVU.MOREX.r3.5HG0470860.1"/>
    <property type="gene ID" value="HORVU.MOREX.r3.5HG0470860"/>
</dbReference>
<dbReference type="Proteomes" id="UP000011116">
    <property type="component" value="Chromosome 5H"/>
</dbReference>
<organism evidence="1 2">
    <name type="scientific">Hordeum vulgare subsp. vulgare</name>
    <name type="common">Domesticated barley</name>
    <dbReference type="NCBI Taxonomy" id="112509"/>
    <lineage>
        <taxon>Eukaryota</taxon>
        <taxon>Viridiplantae</taxon>
        <taxon>Streptophyta</taxon>
        <taxon>Embryophyta</taxon>
        <taxon>Tracheophyta</taxon>
        <taxon>Spermatophyta</taxon>
        <taxon>Magnoliopsida</taxon>
        <taxon>Liliopsida</taxon>
        <taxon>Poales</taxon>
        <taxon>Poaceae</taxon>
        <taxon>BOP clade</taxon>
        <taxon>Pooideae</taxon>
        <taxon>Triticodae</taxon>
        <taxon>Triticeae</taxon>
        <taxon>Hordeinae</taxon>
        <taxon>Hordeum</taxon>
    </lineage>
</organism>
<evidence type="ECO:0000313" key="2">
    <source>
        <dbReference type="Proteomes" id="UP000011116"/>
    </source>
</evidence>
<proteinExistence type="predicted"/>